<evidence type="ECO:0000259" key="11">
    <source>
        <dbReference type="PROSITE" id="PS50011"/>
    </source>
</evidence>
<evidence type="ECO:0000256" key="9">
    <source>
        <dbReference type="PROSITE-ProRule" id="PRU10141"/>
    </source>
</evidence>
<feature type="compositionally biased region" description="Basic residues" evidence="10">
    <location>
        <begin position="1"/>
        <end position="14"/>
    </location>
</feature>
<evidence type="ECO:0000313" key="12">
    <source>
        <dbReference type="EMBL" id="AQK71685.1"/>
    </source>
</evidence>
<dbReference type="SMR" id="A0A1D6HAF1"/>
<comment type="similarity">
    <text evidence="1">Belongs to the protein kinase superfamily. STE Ser/Thr protein kinase family. MAP kinase kinase kinase subfamily.</text>
</comment>
<dbReference type="PANTHER" id="PTHR48016:SF6">
    <property type="entry name" value="OS02G0555900 PROTEIN"/>
    <property type="match status" value="1"/>
</dbReference>
<dbReference type="EC" id="2.7.11.25" evidence="2"/>
<evidence type="ECO:0000256" key="6">
    <source>
        <dbReference type="ARBA" id="ARBA00022840"/>
    </source>
</evidence>
<organism evidence="12">
    <name type="scientific">Zea mays</name>
    <name type="common">Maize</name>
    <dbReference type="NCBI Taxonomy" id="4577"/>
    <lineage>
        <taxon>Eukaryota</taxon>
        <taxon>Viridiplantae</taxon>
        <taxon>Streptophyta</taxon>
        <taxon>Embryophyta</taxon>
        <taxon>Tracheophyta</taxon>
        <taxon>Spermatophyta</taxon>
        <taxon>Magnoliopsida</taxon>
        <taxon>Liliopsida</taxon>
        <taxon>Poales</taxon>
        <taxon>Poaceae</taxon>
        <taxon>PACMAD clade</taxon>
        <taxon>Panicoideae</taxon>
        <taxon>Andropogonodae</taxon>
        <taxon>Andropogoneae</taxon>
        <taxon>Tripsacinae</taxon>
        <taxon>Zea</taxon>
    </lineage>
</organism>
<feature type="binding site" evidence="9">
    <location>
        <position position="315"/>
    </location>
    <ligand>
        <name>ATP</name>
        <dbReference type="ChEBI" id="CHEBI:30616"/>
    </ligand>
</feature>
<dbReference type="InterPro" id="IPR011009">
    <property type="entry name" value="Kinase-like_dom_sf"/>
</dbReference>
<keyword evidence="5 12" id="KW-0418">Kinase</keyword>
<dbReference type="InterPro" id="IPR050538">
    <property type="entry name" value="MAP_kinase_kinase_kinase"/>
</dbReference>
<reference evidence="12" key="1">
    <citation type="submission" date="2015-12" db="EMBL/GenBank/DDBJ databases">
        <title>Update maize B73 reference genome by single molecule sequencing technologies.</title>
        <authorList>
            <consortium name="Maize Genome Sequencing Project"/>
            <person name="Ware D."/>
        </authorList>
    </citation>
    <scope>NUCLEOTIDE SEQUENCE</scope>
    <source>
        <tissue evidence="12">Seedling</tissue>
    </source>
</reference>
<dbReference type="SMART" id="SM00220">
    <property type="entry name" value="S_TKc"/>
    <property type="match status" value="1"/>
</dbReference>
<evidence type="ECO:0000256" key="10">
    <source>
        <dbReference type="SAM" id="MobiDB-lite"/>
    </source>
</evidence>
<dbReference type="FunFam" id="1.10.510.10:FF:000186">
    <property type="entry name" value="Mitogen-activated protein kinase kinase kinase"/>
    <property type="match status" value="1"/>
</dbReference>
<keyword evidence="6 9" id="KW-0067">ATP-binding</keyword>
<dbReference type="PROSITE" id="PS50011">
    <property type="entry name" value="PROTEIN_KINASE_DOM"/>
    <property type="match status" value="1"/>
</dbReference>
<gene>
    <name evidence="12" type="ORF">ZEAMMB73_Zm00001d016807</name>
</gene>
<dbReference type="Pfam" id="PF00069">
    <property type="entry name" value="Pkinase"/>
    <property type="match status" value="1"/>
</dbReference>
<feature type="region of interest" description="Disordered" evidence="10">
    <location>
        <begin position="699"/>
        <end position="729"/>
    </location>
</feature>
<feature type="domain" description="Protein kinase" evidence="11">
    <location>
        <begin position="286"/>
        <end position="542"/>
    </location>
</feature>
<evidence type="ECO:0000256" key="2">
    <source>
        <dbReference type="ARBA" id="ARBA00012406"/>
    </source>
</evidence>
<keyword evidence="4 9" id="KW-0547">Nucleotide-binding</keyword>
<sequence length="729" mass="80045">MPFWWPRRRSRPSSKRKDGPVPASASASCSPRYSVVVPPTAYASASASPSAQWERAWTRSLVSLAPRGAADRAAAAAVTLCGGGGSGPGGATAGLGRALPLPRPVYKSAPVSSGSSSDSDEVVDNTNFRCADPFVYPGARTVPPDAHKRTAEEKHLLSCSAPPPREHQKFFEVPVTNARKVHLQSYEAATSGTTLRGRMFHKNTRARTRSLSPGPRGHDFASSFASPRDVGVSSRSVVKRMDDLNSRSQPFFASSLSQPLPRPPAHIASCLIPSSPIASAQSQSQWKKGKALGSGTFGQVYVGFNSESGKFCAIKEVKVILDDSKSKERLRQLNQEVDMLRQLTHQNIVQYYGSELTDEALSIYLEYVSGGSIDKLLKYYGPFKEPVIRNYTRQILSGLAYLHGRKTVHRDVKGANVLVGPNGEVKLADFGMAKHITSLAEIHSLRGSPYWMAPEVIMNKNGYSFEVDIWSLGCTIIEMGTGRHPWHQYEHVHAMFKIVNTKDMPEIPERLSKEGKDFLSLCLKRDPAQRPSATQLLRHPFVQDNQEISGAKCNTTLRNGLSSPAEACHKKVAYMLSNKEPSLKRSVAPLRDIGGIRARGFTGSSSACVSPHKTSRHSNLHLLTILLSGSSHHTQYLDFCHHPSCSRHIDVRANMSLPVSPCSSPLRQLKQWNWSCVASPSHLAFSSGSVAHNTVSDMQNQMRGSDPVPDPWRDISHRRQSPYDSPKRF</sequence>
<dbReference type="GO" id="GO:0004709">
    <property type="term" value="F:MAP kinase kinase kinase activity"/>
    <property type="evidence" value="ECO:0007669"/>
    <property type="project" value="UniProtKB-EC"/>
</dbReference>
<dbReference type="GO" id="GO:0005524">
    <property type="term" value="F:ATP binding"/>
    <property type="evidence" value="ECO:0007669"/>
    <property type="project" value="UniProtKB-UniRule"/>
</dbReference>
<accession>A0A1D6HAF1</accession>
<dbReference type="AlphaFoldDB" id="A0A1D6HAF1"/>
<dbReference type="PROSITE" id="PS51257">
    <property type="entry name" value="PROKAR_LIPOPROTEIN"/>
    <property type="match status" value="1"/>
</dbReference>
<dbReference type="PaxDb" id="4577-GRMZM2G540772_P01"/>
<dbReference type="STRING" id="4577.A0A1D6HAF1"/>
<evidence type="ECO:0000256" key="5">
    <source>
        <dbReference type="ARBA" id="ARBA00022777"/>
    </source>
</evidence>
<comment type="catalytic activity">
    <reaction evidence="8">
        <text>L-seryl-[protein] + ATP = O-phospho-L-seryl-[protein] + ADP + H(+)</text>
        <dbReference type="Rhea" id="RHEA:17989"/>
        <dbReference type="Rhea" id="RHEA-COMP:9863"/>
        <dbReference type="Rhea" id="RHEA-COMP:11604"/>
        <dbReference type="ChEBI" id="CHEBI:15378"/>
        <dbReference type="ChEBI" id="CHEBI:29999"/>
        <dbReference type="ChEBI" id="CHEBI:30616"/>
        <dbReference type="ChEBI" id="CHEBI:83421"/>
        <dbReference type="ChEBI" id="CHEBI:456216"/>
        <dbReference type="EC" id="2.7.11.25"/>
    </reaction>
</comment>
<keyword evidence="3" id="KW-0808">Transferase</keyword>
<evidence type="ECO:0000256" key="7">
    <source>
        <dbReference type="ARBA" id="ARBA00047559"/>
    </source>
</evidence>
<evidence type="ECO:0000256" key="8">
    <source>
        <dbReference type="ARBA" id="ARBA00048329"/>
    </source>
</evidence>
<dbReference type="PANTHER" id="PTHR48016">
    <property type="entry name" value="MAP KINASE KINASE KINASE SSK2-RELATED-RELATED"/>
    <property type="match status" value="1"/>
</dbReference>
<evidence type="ECO:0000256" key="3">
    <source>
        <dbReference type="ARBA" id="ARBA00022679"/>
    </source>
</evidence>
<dbReference type="Gene3D" id="1.10.510.10">
    <property type="entry name" value="Transferase(Phosphotransferase) domain 1"/>
    <property type="match status" value="1"/>
</dbReference>
<proteinExistence type="inferred from homology"/>
<feature type="region of interest" description="Disordered" evidence="10">
    <location>
        <begin position="1"/>
        <end position="31"/>
    </location>
</feature>
<dbReference type="SUPFAM" id="SSF56112">
    <property type="entry name" value="Protein kinase-like (PK-like)"/>
    <property type="match status" value="1"/>
</dbReference>
<dbReference type="eggNOG" id="KOG0198">
    <property type="taxonomic scope" value="Eukaryota"/>
</dbReference>
<dbReference type="OMA" id="TCNGTQL"/>
<evidence type="ECO:0000256" key="4">
    <source>
        <dbReference type="ARBA" id="ARBA00022741"/>
    </source>
</evidence>
<dbReference type="ExpressionAtlas" id="A0A1D6HAF1">
    <property type="expression patterns" value="baseline and differential"/>
</dbReference>
<dbReference type="EMBL" id="CM000781">
    <property type="protein sequence ID" value="AQK71685.1"/>
    <property type="molecule type" value="Genomic_DNA"/>
</dbReference>
<dbReference type="InterPro" id="IPR000719">
    <property type="entry name" value="Prot_kinase_dom"/>
</dbReference>
<name>A0A1D6HAF1_MAIZE</name>
<feature type="region of interest" description="Disordered" evidence="10">
    <location>
        <begin position="206"/>
        <end position="225"/>
    </location>
</feature>
<evidence type="ECO:0000256" key="1">
    <source>
        <dbReference type="ARBA" id="ARBA00006529"/>
    </source>
</evidence>
<dbReference type="InParanoid" id="A0A1D6HAF1"/>
<dbReference type="PROSITE" id="PS00107">
    <property type="entry name" value="PROTEIN_KINASE_ATP"/>
    <property type="match status" value="1"/>
</dbReference>
<comment type="catalytic activity">
    <reaction evidence="7">
        <text>L-threonyl-[protein] + ATP = O-phospho-L-threonyl-[protein] + ADP + H(+)</text>
        <dbReference type="Rhea" id="RHEA:46608"/>
        <dbReference type="Rhea" id="RHEA-COMP:11060"/>
        <dbReference type="Rhea" id="RHEA-COMP:11605"/>
        <dbReference type="ChEBI" id="CHEBI:15378"/>
        <dbReference type="ChEBI" id="CHEBI:30013"/>
        <dbReference type="ChEBI" id="CHEBI:30616"/>
        <dbReference type="ChEBI" id="CHEBI:61977"/>
        <dbReference type="ChEBI" id="CHEBI:456216"/>
        <dbReference type="EC" id="2.7.11.25"/>
    </reaction>
</comment>
<protein>
    <recommendedName>
        <fullName evidence="2">mitogen-activated protein kinase kinase kinase</fullName>
        <ecNumber evidence="2">2.7.11.25</ecNumber>
    </recommendedName>
</protein>
<dbReference type="InterPro" id="IPR017441">
    <property type="entry name" value="Protein_kinase_ATP_BS"/>
</dbReference>